<name>A0ABP6Y054_9ACTN</name>
<dbReference type="Gene3D" id="3.90.79.10">
    <property type="entry name" value="Nucleoside Triphosphate Pyrophosphohydrolase"/>
    <property type="match status" value="1"/>
</dbReference>
<dbReference type="InterPro" id="IPR000086">
    <property type="entry name" value="NUDIX_hydrolase_dom"/>
</dbReference>
<dbReference type="Proteomes" id="UP001500630">
    <property type="component" value="Unassembled WGS sequence"/>
</dbReference>
<accession>A0ABP6Y054</accession>
<feature type="domain" description="Nudix hydrolase" evidence="4">
    <location>
        <begin position="29"/>
        <end position="169"/>
    </location>
</feature>
<dbReference type="PROSITE" id="PS00893">
    <property type="entry name" value="NUDIX_BOX"/>
    <property type="match status" value="1"/>
</dbReference>
<evidence type="ECO:0000313" key="6">
    <source>
        <dbReference type="Proteomes" id="UP001500630"/>
    </source>
</evidence>
<dbReference type="RefSeq" id="WP_345567681.1">
    <property type="nucleotide sequence ID" value="NZ_BAABDQ010000016.1"/>
</dbReference>
<dbReference type="InterPro" id="IPR020084">
    <property type="entry name" value="NUDIX_hydrolase_CS"/>
</dbReference>
<dbReference type="InterPro" id="IPR020476">
    <property type="entry name" value="Nudix_hydrolase"/>
</dbReference>
<evidence type="ECO:0000256" key="1">
    <source>
        <dbReference type="ARBA" id="ARBA00005582"/>
    </source>
</evidence>
<gene>
    <name evidence="5" type="ORF">GCM10022419_064730</name>
</gene>
<dbReference type="PANTHER" id="PTHR43736:SF1">
    <property type="entry name" value="DIHYDRONEOPTERIN TRIPHOSPHATE DIPHOSPHATASE"/>
    <property type="match status" value="1"/>
</dbReference>
<dbReference type="InterPro" id="IPR015797">
    <property type="entry name" value="NUDIX_hydrolase-like_dom_sf"/>
</dbReference>
<protein>
    <recommendedName>
        <fullName evidence="4">Nudix hydrolase domain-containing protein</fullName>
    </recommendedName>
</protein>
<organism evidence="5 6">
    <name type="scientific">Nonomuraea rosea</name>
    <dbReference type="NCBI Taxonomy" id="638574"/>
    <lineage>
        <taxon>Bacteria</taxon>
        <taxon>Bacillati</taxon>
        <taxon>Actinomycetota</taxon>
        <taxon>Actinomycetes</taxon>
        <taxon>Streptosporangiales</taxon>
        <taxon>Streptosporangiaceae</taxon>
        <taxon>Nonomuraea</taxon>
    </lineage>
</organism>
<dbReference type="PRINTS" id="PR00502">
    <property type="entry name" value="NUDIXFAMILY"/>
</dbReference>
<dbReference type="Pfam" id="PF00293">
    <property type="entry name" value="NUDIX"/>
    <property type="match status" value="1"/>
</dbReference>
<comment type="caution">
    <text evidence="5">The sequence shown here is derived from an EMBL/GenBank/DDBJ whole genome shotgun (WGS) entry which is preliminary data.</text>
</comment>
<sequence>MAELIATNTVPWIPVAHRLDLMLSSALPPAGQTTSAFAFVSDQAGRTLMTCVDRVGRGWDIPGGHLEPGETALDAAVRELYEETGLRLPPSALSVFAWQRVELLEPPPDDYRYAPLTYMAMFRATLPAPGGPTRPPAESESSRADWLPSEEIQRVCPGRTWLALLDLAGPL</sequence>
<dbReference type="EMBL" id="BAABDQ010000016">
    <property type="protein sequence ID" value="GAA3574691.1"/>
    <property type="molecule type" value="Genomic_DNA"/>
</dbReference>
<keyword evidence="2 3" id="KW-0378">Hydrolase</keyword>
<evidence type="ECO:0000259" key="4">
    <source>
        <dbReference type="PROSITE" id="PS51462"/>
    </source>
</evidence>
<dbReference type="CDD" id="cd02883">
    <property type="entry name" value="NUDIX_Hydrolase"/>
    <property type="match status" value="1"/>
</dbReference>
<evidence type="ECO:0000313" key="5">
    <source>
        <dbReference type="EMBL" id="GAA3574691.1"/>
    </source>
</evidence>
<reference evidence="6" key="1">
    <citation type="journal article" date="2019" name="Int. J. Syst. Evol. Microbiol.">
        <title>The Global Catalogue of Microorganisms (GCM) 10K type strain sequencing project: providing services to taxonomists for standard genome sequencing and annotation.</title>
        <authorList>
            <consortium name="The Broad Institute Genomics Platform"/>
            <consortium name="The Broad Institute Genome Sequencing Center for Infectious Disease"/>
            <person name="Wu L."/>
            <person name="Ma J."/>
        </authorList>
    </citation>
    <scope>NUCLEOTIDE SEQUENCE [LARGE SCALE GENOMIC DNA]</scope>
    <source>
        <strain evidence="6">JCM 17326</strain>
    </source>
</reference>
<dbReference type="PANTHER" id="PTHR43736">
    <property type="entry name" value="ADP-RIBOSE PYROPHOSPHATASE"/>
    <property type="match status" value="1"/>
</dbReference>
<dbReference type="SUPFAM" id="SSF55811">
    <property type="entry name" value="Nudix"/>
    <property type="match status" value="1"/>
</dbReference>
<proteinExistence type="inferred from homology"/>
<comment type="similarity">
    <text evidence="1 3">Belongs to the Nudix hydrolase family.</text>
</comment>
<evidence type="ECO:0000256" key="3">
    <source>
        <dbReference type="RuleBase" id="RU003476"/>
    </source>
</evidence>
<dbReference type="PROSITE" id="PS51462">
    <property type="entry name" value="NUDIX"/>
    <property type="match status" value="1"/>
</dbReference>
<evidence type="ECO:0000256" key="2">
    <source>
        <dbReference type="ARBA" id="ARBA00022801"/>
    </source>
</evidence>
<keyword evidence="6" id="KW-1185">Reference proteome</keyword>